<dbReference type="InterPro" id="IPR007831">
    <property type="entry name" value="T2SS_GspE_N"/>
</dbReference>
<keyword evidence="3" id="KW-0963">Cytoplasm</keyword>
<dbReference type="Gene3D" id="3.40.50.300">
    <property type="entry name" value="P-loop containing nucleotide triphosphate hydrolases"/>
    <property type="match status" value="1"/>
</dbReference>
<comment type="subcellular location">
    <subcellularLocation>
        <location evidence="1">Cytoplasm</location>
    </subcellularLocation>
</comment>
<protein>
    <submittedName>
        <fullName evidence="7">Type IV-A pilus assembly ATPase PilB</fullName>
    </submittedName>
</protein>
<dbReference type="FunFam" id="3.30.450.90:FF:000001">
    <property type="entry name" value="Type II secretion system ATPase GspE"/>
    <property type="match status" value="1"/>
</dbReference>
<evidence type="ECO:0000256" key="1">
    <source>
        <dbReference type="ARBA" id="ARBA00004496"/>
    </source>
</evidence>
<evidence type="ECO:0000256" key="4">
    <source>
        <dbReference type="ARBA" id="ARBA00022741"/>
    </source>
</evidence>
<dbReference type="InterPro" id="IPR027417">
    <property type="entry name" value="P-loop_NTPase"/>
</dbReference>
<evidence type="ECO:0000259" key="6">
    <source>
        <dbReference type="PROSITE" id="PS00662"/>
    </source>
</evidence>
<evidence type="ECO:0000256" key="5">
    <source>
        <dbReference type="ARBA" id="ARBA00022840"/>
    </source>
</evidence>
<dbReference type="GO" id="GO:0009297">
    <property type="term" value="P:pilus assembly"/>
    <property type="evidence" value="ECO:0007669"/>
    <property type="project" value="InterPro"/>
</dbReference>
<dbReference type="InterPro" id="IPR013374">
    <property type="entry name" value="ATPase_typ4_pilus-assembl_PilB"/>
</dbReference>
<dbReference type="Gene3D" id="3.30.450.90">
    <property type="match status" value="1"/>
</dbReference>
<dbReference type="InterPro" id="IPR001482">
    <property type="entry name" value="T2SS/T4SS_dom"/>
</dbReference>
<dbReference type="RefSeq" id="WP_138238558.1">
    <property type="nucleotide sequence ID" value="NZ_VBRY01000003.1"/>
</dbReference>
<dbReference type="GO" id="GO:0005737">
    <property type="term" value="C:cytoplasm"/>
    <property type="evidence" value="ECO:0007669"/>
    <property type="project" value="UniProtKB-SubCell"/>
</dbReference>
<dbReference type="EMBL" id="VBRY01000003">
    <property type="protein sequence ID" value="TLS68223.1"/>
    <property type="molecule type" value="Genomic_DNA"/>
</dbReference>
<dbReference type="InterPro" id="IPR037257">
    <property type="entry name" value="T2SS_E_N_sf"/>
</dbReference>
<proteinExistence type="inferred from homology"/>
<evidence type="ECO:0000256" key="2">
    <source>
        <dbReference type="ARBA" id="ARBA00006611"/>
    </source>
</evidence>
<dbReference type="SUPFAM" id="SSF160246">
    <property type="entry name" value="EspE N-terminal domain-like"/>
    <property type="match status" value="1"/>
</dbReference>
<dbReference type="PROSITE" id="PS00662">
    <property type="entry name" value="T2SP_E"/>
    <property type="match status" value="1"/>
</dbReference>
<dbReference type="GO" id="GO:0005524">
    <property type="term" value="F:ATP binding"/>
    <property type="evidence" value="ECO:0007669"/>
    <property type="project" value="UniProtKB-KW"/>
</dbReference>
<keyword evidence="5" id="KW-0067">ATP-binding</keyword>
<comment type="caution">
    <text evidence="7">The sequence shown here is derived from an EMBL/GenBank/DDBJ whole genome shotgun (WGS) entry which is preliminary data.</text>
</comment>
<feature type="domain" description="Bacterial type II secretion system protein E" evidence="6">
    <location>
        <begin position="382"/>
        <end position="396"/>
    </location>
</feature>
<reference evidence="7 8" key="1">
    <citation type="journal article" date="2019" name="Appl. Environ. Microbiol.">
        <title>Environmental Evidence and Genomic Insight of Iron-oxidizing Bacteria Preference Towards More Corrosion Resistant Stainless Steel at Higher Salinities.</title>
        <authorList>
            <person name="Garrison C.E."/>
            <person name="Price K.A."/>
            <person name="Field E.K."/>
        </authorList>
    </citation>
    <scope>NUCLEOTIDE SEQUENCE [LARGE SCALE GENOMIC DNA]</scope>
    <source>
        <strain evidence="7 8">P3</strain>
    </source>
</reference>
<name>A0A5R9GVC3_9PROT</name>
<keyword evidence="8" id="KW-1185">Reference proteome</keyword>
<gene>
    <name evidence="7" type="primary">pilB</name>
    <name evidence="7" type="ORF">FEF65_04300</name>
</gene>
<evidence type="ECO:0000313" key="8">
    <source>
        <dbReference type="Proteomes" id="UP000306585"/>
    </source>
</evidence>
<dbReference type="NCBIfam" id="TIGR02538">
    <property type="entry name" value="type_IV_pilB"/>
    <property type="match status" value="1"/>
</dbReference>
<dbReference type="CDD" id="cd01129">
    <property type="entry name" value="PulE-GspE-like"/>
    <property type="match status" value="1"/>
</dbReference>
<dbReference type="GO" id="GO:0016887">
    <property type="term" value="F:ATP hydrolysis activity"/>
    <property type="evidence" value="ECO:0007669"/>
    <property type="project" value="InterPro"/>
</dbReference>
<dbReference type="OrthoDB" id="5288019at2"/>
<dbReference type="PANTHER" id="PTHR30258">
    <property type="entry name" value="TYPE II SECRETION SYSTEM PROTEIN GSPE-RELATED"/>
    <property type="match status" value="1"/>
</dbReference>
<dbReference type="Gene3D" id="3.30.300.160">
    <property type="entry name" value="Type II secretion system, protein E, N-terminal domain"/>
    <property type="match status" value="1"/>
</dbReference>
<dbReference type="Proteomes" id="UP000306585">
    <property type="component" value="Unassembled WGS sequence"/>
</dbReference>
<evidence type="ECO:0000313" key="7">
    <source>
        <dbReference type="EMBL" id="TLS68223.1"/>
    </source>
</evidence>
<dbReference type="Pfam" id="PF05157">
    <property type="entry name" value="MshEN"/>
    <property type="match status" value="1"/>
</dbReference>
<dbReference type="SUPFAM" id="SSF52540">
    <property type="entry name" value="P-loop containing nucleoside triphosphate hydrolases"/>
    <property type="match status" value="1"/>
</dbReference>
<dbReference type="AlphaFoldDB" id="A0A5R9GVC3"/>
<organism evidence="7 8">
    <name type="scientific">Mariprofundus erugo</name>
    <dbReference type="NCBI Taxonomy" id="2528639"/>
    <lineage>
        <taxon>Bacteria</taxon>
        <taxon>Pseudomonadati</taxon>
        <taxon>Pseudomonadota</taxon>
        <taxon>Candidatius Mariprofundia</taxon>
        <taxon>Mariprofundales</taxon>
        <taxon>Mariprofundaceae</taxon>
        <taxon>Mariprofundus</taxon>
    </lineage>
</organism>
<keyword evidence="4" id="KW-0547">Nucleotide-binding</keyword>
<accession>A0A5R9GVC3</accession>
<comment type="similarity">
    <text evidence="2">Belongs to the GSP E family.</text>
</comment>
<dbReference type="FunFam" id="3.40.50.300:FF:000398">
    <property type="entry name" value="Type IV pilus assembly ATPase PilB"/>
    <property type="match status" value="1"/>
</dbReference>
<sequence length="565" mass="61514">MSRSRLGDILLMQGRISREQLDRLLHEARIHGDTLTAQLVKQGVFGESDLVTFIARSYGCPIVDFATTPVDMDAARLSLDLLRSHMIAPIGRKGKTLRLAVADPYDIGGLDEVAFITGCQLDVAVTAESQLIGAIELLSQADSHLQEVMADLGAQDVEVVDTSTEDVDELSLSAKTEAAPVVRLVNLILLEAIKRGASDIHLEPYEKVMRVRYRVDGVLHEVMRPSMGMKDAIVSRLKILARLDISERRLPQDGRIKLRLSRTKTVDFRVSVLPTLFGEKVVMRLLDPSSLQLDMTLLGYDSQSLAWLKHAISRPYGMVLVTGPTGSGKTVSLYSAVSELNQPGVNISTAEDPVEFNFMGINQVNVHPEIGLDFPSVLRSFLRQDPDVILVGEIRDHETAAIAIKAALTGHLVLATLHTNDAPSTMIRLVNMGIEPFLVGSAINLVTAQRLARCICSQCKAPDDVPHEALLDAGVPESELSLYQPMHGMGCAVCNGTGYKGRTGIYQVMPVFDEIRDAVYAGGNTDVISAVATRMGVKSLRMAALEKVKMGEISLAECLRVTVTD</sequence>
<dbReference type="Pfam" id="PF00437">
    <property type="entry name" value="T2SSE"/>
    <property type="match status" value="1"/>
</dbReference>
<dbReference type="GO" id="GO:0005886">
    <property type="term" value="C:plasma membrane"/>
    <property type="evidence" value="ECO:0007669"/>
    <property type="project" value="TreeGrafter"/>
</dbReference>
<evidence type="ECO:0000256" key="3">
    <source>
        <dbReference type="ARBA" id="ARBA00022490"/>
    </source>
</evidence>
<dbReference type="PANTHER" id="PTHR30258:SF1">
    <property type="entry name" value="PROTEIN TRANSPORT PROTEIN HOFB HOMOLOG"/>
    <property type="match status" value="1"/>
</dbReference>